<dbReference type="AlphaFoldDB" id="A0A931AMI5"/>
<accession>A0A931AMI5</accession>
<keyword evidence="2" id="KW-1185">Reference proteome</keyword>
<proteinExistence type="predicted"/>
<evidence type="ECO:0000313" key="1">
    <source>
        <dbReference type="EMBL" id="MBF8191657.1"/>
    </source>
</evidence>
<sequence>MQVKIPARDIILEVETSTDDTFVRVENLASVTVNPASNEESADLTDFDSQGAYEQWIMQRGASLALAGQELKDDTTGALQPGRARVEALAGEDALAAASHGRIRFRHPMDTEWRIWTATFSLGERGGGTNDPSAWAATITKSGLTTTEAVV</sequence>
<evidence type="ECO:0000313" key="2">
    <source>
        <dbReference type="Proteomes" id="UP000605361"/>
    </source>
</evidence>
<name>A0A931AMI5_9ACTN</name>
<dbReference type="Proteomes" id="UP000605361">
    <property type="component" value="Unassembled WGS sequence"/>
</dbReference>
<reference evidence="1" key="1">
    <citation type="submission" date="2020-11" db="EMBL/GenBank/DDBJ databases">
        <title>Whole-genome analyses of Nonomuraea sp. K274.</title>
        <authorList>
            <person name="Veyisoglu A."/>
        </authorList>
    </citation>
    <scope>NUCLEOTIDE SEQUENCE</scope>
    <source>
        <strain evidence="1">K274</strain>
    </source>
</reference>
<protein>
    <submittedName>
        <fullName evidence="1">Uncharacterized protein</fullName>
    </submittedName>
</protein>
<dbReference type="RefSeq" id="WP_195900564.1">
    <property type="nucleotide sequence ID" value="NZ_JADOGI010000170.1"/>
</dbReference>
<comment type="caution">
    <text evidence="1">The sequence shown here is derived from an EMBL/GenBank/DDBJ whole genome shotgun (WGS) entry which is preliminary data.</text>
</comment>
<gene>
    <name evidence="1" type="ORF">ITP53_39385</name>
</gene>
<dbReference type="EMBL" id="JADOGI010000170">
    <property type="protein sequence ID" value="MBF8191657.1"/>
    <property type="molecule type" value="Genomic_DNA"/>
</dbReference>
<dbReference type="NCBIfam" id="NF047353">
    <property type="entry name" value="tube_lmo2291"/>
    <property type="match status" value="1"/>
</dbReference>
<organism evidence="1 2">
    <name type="scientific">Nonomuraea cypriaca</name>
    <dbReference type="NCBI Taxonomy" id="1187855"/>
    <lineage>
        <taxon>Bacteria</taxon>
        <taxon>Bacillati</taxon>
        <taxon>Actinomycetota</taxon>
        <taxon>Actinomycetes</taxon>
        <taxon>Streptosporangiales</taxon>
        <taxon>Streptosporangiaceae</taxon>
        <taxon>Nonomuraea</taxon>
    </lineage>
</organism>